<feature type="active site" evidence="5">
    <location>
        <position position="251"/>
    </location>
</feature>
<protein>
    <recommendedName>
        <fullName evidence="4">Aldehyde dehydrogenase</fullName>
    </recommendedName>
</protein>
<feature type="active site" evidence="5 6">
    <location>
        <position position="217"/>
    </location>
</feature>
<evidence type="ECO:0000313" key="10">
    <source>
        <dbReference type="Proteomes" id="UP000283269"/>
    </source>
</evidence>
<feature type="domain" description="Aldehyde dehydrogenase" evidence="8">
    <location>
        <begin position="21"/>
        <end position="435"/>
    </location>
</feature>
<dbReference type="InterPro" id="IPR016162">
    <property type="entry name" value="Ald_DH_N"/>
</dbReference>
<reference evidence="9 10" key="1">
    <citation type="journal article" date="2018" name="Evol. Lett.">
        <title>Horizontal gene cluster transfer increased hallucinogenic mushroom diversity.</title>
        <authorList>
            <person name="Reynolds H.T."/>
            <person name="Vijayakumar V."/>
            <person name="Gluck-Thaler E."/>
            <person name="Korotkin H.B."/>
            <person name="Matheny P.B."/>
            <person name="Slot J.C."/>
        </authorList>
    </citation>
    <scope>NUCLEOTIDE SEQUENCE [LARGE SCALE GENOMIC DNA]</scope>
    <source>
        <strain evidence="9 10">2631</strain>
    </source>
</reference>
<dbReference type="InterPro" id="IPR016163">
    <property type="entry name" value="Ald_DH_C"/>
</dbReference>
<evidence type="ECO:0000259" key="8">
    <source>
        <dbReference type="Pfam" id="PF00171"/>
    </source>
</evidence>
<dbReference type="Proteomes" id="UP000283269">
    <property type="component" value="Unassembled WGS sequence"/>
</dbReference>
<comment type="caution">
    <text evidence="9">The sequence shown here is derived from an EMBL/GenBank/DDBJ whole genome shotgun (WGS) entry which is preliminary data.</text>
</comment>
<dbReference type="InterPro" id="IPR016161">
    <property type="entry name" value="Ald_DH/histidinol_DH"/>
</dbReference>
<evidence type="ECO:0000256" key="1">
    <source>
        <dbReference type="ARBA" id="ARBA00009986"/>
    </source>
</evidence>
<dbReference type="Gene3D" id="3.40.605.10">
    <property type="entry name" value="Aldehyde Dehydrogenase, Chain A, domain 1"/>
    <property type="match status" value="1"/>
</dbReference>
<dbReference type="SUPFAM" id="SSF53720">
    <property type="entry name" value="ALDH-like"/>
    <property type="match status" value="1"/>
</dbReference>
<dbReference type="PROSITE" id="PS00687">
    <property type="entry name" value="ALDEHYDE_DEHYDR_GLU"/>
    <property type="match status" value="1"/>
</dbReference>
<dbReference type="STRING" id="93625.A0A409WMP8"/>
<keyword evidence="10" id="KW-1185">Reference proteome</keyword>
<dbReference type="GO" id="GO:0004029">
    <property type="term" value="F:aldehyde dehydrogenase (NAD+) activity"/>
    <property type="evidence" value="ECO:0007669"/>
    <property type="project" value="TreeGrafter"/>
</dbReference>
<dbReference type="Pfam" id="PF00171">
    <property type="entry name" value="Aldedh"/>
    <property type="match status" value="1"/>
</dbReference>
<dbReference type="EMBL" id="NHYD01003366">
    <property type="protein sequence ID" value="PPQ79731.1"/>
    <property type="molecule type" value="Genomic_DNA"/>
</dbReference>
<dbReference type="Gene3D" id="3.40.309.10">
    <property type="entry name" value="Aldehyde Dehydrogenase, Chain A, domain 2"/>
    <property type="match status" value="1"/>
</dbReference>
<organism evidence="9 10">
    <name type="scientific">Psilocybe cyanescens</name>
    <dbReference type="NCBI Taxonomy" id="93625"/>
    <lineage>
        <taxon>Eukaryota</taxon>
        <taxon>Fungi</taxon>
        <taxon>Dikarya</taxon>
        <taxon>Basidiomycota</taxon>
        <taxon>Agaricomycotina</taxon>
        <taxon>Agaricomycetes</taxon>
        <taxon>Agaricomycetidae</taxon>
        <taxon>Agaricales</taxon>
        <taxon>Agaricineae</taxon>
        <taxon>Strophariaceae</taxon>
        <taxon>Psilocybe</taxon>
    </lineage>
</organism>
<dbReference type="PANTHER" id="PTHR43570">
    <property type="entry name" value="ALDEHYDE DEHYDROGENASE"/>
    <property type="match status" value="1"/>
</dbReference>
<gene>
    <name evidence="9" type="ORF">CVT25_003298</name>
</gene>
<keyword evidence="3" id="KW-0520">NAD</keyword>
<dbReference type="PIRSF" id="PIRSF036492">
    <property type="entry name" value="ALDH"/>
    <property type="match status" value="1"/>
</dbReference>
<evidence type="ECO:0000313" key="9">
    <source>
        <dbReference type="EMBL" id="PPQ79731.1"/>
    </source>
</evidence>
<name>A0A409WMP8_PSICY</name>
<evidence type="ECO:0000256" key="4">
    <source>
        <dbReference type="PIRNR" id="PIRNR036492"/>
    </source>
</evidence>
<sequence>MAEYTPIPEILNIHKELRKTFRSGITKPLEWRRHQLRQLARFAKENADALAECLRLDLGRPKQEAIMAEVAPIVSRSLSSAEKLEEWANPETVTLTAPWNKTFRTSVERPPKGVVLIISPWNYPIVLTLQPLYGAIAAGCCAALKTSEFTPHWSSFLAQNLSKYVDPSAYRVILGAIPEITKTLEFKWDHIFYTGNGRVGRIIATAAAKHLTPLTLELGGKSPVIVDSTADITISAKRILWGKINNSGQICVAPDYILAERSIIPRLVDSFKEHYQAFYPQGALVSNCYSRIVSDAHFARLKGLLGRTQGKIVLGGKWEEGEGKRGFEPTVVVDVKEGDALLEEELFGPILPIVAVDNIDEAIDFLNDRDHPLTLYVFSNDENAKKKVIANTMSGSVWINDTFQQVGIDELPFGGVGESGYGRQIMKYSFDNFVYERGIVDVPYEYVLRSPTLILPYPHILSLSSSDEPFFGARYPPYTDESLAAFSGALKAEIPDSAVPHANL</sequence>
<accession>A0A409WMP8</accession>
<evidence type="ECO:0000256" key="6">
    <source>
        <dbReference type="PROSITE-ProRule" id="PRU10007"/>
    </source>
</evidence>
<proteinExistence type="inferred from homology"/>
<dbReference type="GO" id="GO:0005737">
    <property type="term" value="C:cytoplasm"/>
    <property type="evidence" value="ECO:0007669"/>
    <property type="project" value="TreeGrafter"/>
</dbReference>
<keyword evidence="2 4" id="KW-0560">Oxidoreductase</keyword>
<dbReference type="OrthoDB" id="440325at2759"/>
<evidence type="ECO:0000256" key="2">
    <source>
        <dbReference type="ARBA" id="ARBA00023002"/>
    </source>
</evidence>
<dbReference type="InterPro" id="IPR012394">
    <property type="entry name" value="Aldehyde_DH_NAD(P)"/>
</dbReference>
<evidence type="ECO:0000256" key="3">
    <source>
        <dbReference type="ARBA" id="ARBA00023027"/>
    </source>
</evidence>
<dbReference type="InterPro" id="IPR029510">
    <property type="entry name" value="Ald_DH_CS_GLU"/>
</dbReference>
<dbReference type="InterPro" id="IPR015590">
    <property type="entry name" value="Aldehyde_DH_dom"/>
</dbReference>
<comment type="similarity">
    <text evidence="1 4 7">Belongs to the aldehyde dehydrogenase family.</text>
</comment>
<dbReference type="InParanoid" id="A0A409WMP8"/>
<dbReference type="GO" id="GO:0006081">
    <property type="term" value="P:aldehyde metabolic process"/>
    <property type="evidence" value="ECO:0007669"/>
    <property type="project" value="InterPro"/>
</dbReference>
<dbReference type="AlphaFoldDB" id="A0A409WMP8"/>
<dbReference type="FunFam" id="3.40.605.10:FF:000004">
    <property type="entry name" value="Aldehyde dehydrogenase"/>
    <property type="match status" value="1"/>
</dbReference>
<dbReference type="FunFam" id="3.40.309.10:FF:000003">
    <property type="entry name" value="Aldehyde dehydrogenase"/>
    <property type="match status" value="1"/>
</dbReference>
<evidence type="ECO:0000256" key="7">
    <source>
        <dbReference type="RuleBase" id="RU003345"/>
    </source>
</evidence>
<dbReference type="PANTHER" id="PTHR43570:SF16">
    <property type="entry name" value="ALDEHYDE DEHYDROGENASE TYPE III, ISOFORM Q"/>
    <property type="match status" value="1"/>
</dbReference>
<evidence type="ECO:0000256" key="5">
    <source>
        <dbReference type="PIRSR" id="PIRSR036492-1"/>
    </source>
</evidence>